<sequence>MHGRETRKSHIPEHQQPPLRYAITWQTPRTPRMQLADCRSSLLRFSPPRRACSLSSRWRRTPRARTRRLYRRRSLTQWPSNHTASRPLIEACSITYMGDIFAGHVRSAGTAFSLRLRRLRRSSTAFRDVTETPTDMGLRWQPLGRRRLDALRRLIAFGLSRATKSSSLRLFLELYSRRVARLCN</sequence>
<dbReference type="Proteomes" id="UP000256964">
    <property type="component" value="Unassembled WGS sequence"/>
</dbReference>
<keyword evidence="2" id="KW-1185">Reference proteome</keyword>
<accession>A0A371DTL7</accession>
<gene>
    <name evidence="1" type="ORF">OH76DRAFT_573557</name>
</gene>
<evidence type="ECO:0000313" key="1">
    <source>
        <dbReference type="EMBL" id="RDX55844.1"/>
    </source>
</evidence>
<evidence type="ECO:0000313" key="2">
    <source>
        <dbReference type="Proteomes" id="UP000256964"/>
    </source>
</evidence>
<dbReference type="EMBL" id="KZ857381">
    <property type="protein sequence ID" value="RDX55844.1"/>
    <property type="molecule type" value="Genomic_DNA"/>
</dbReference>
<protein>
    <submittedName>
        <fullName evidence="1">Uncharacterized protein</fullName>
    </submittedName>
</protein>
<dbReference type="AlphaFoldDB" id="A0A371DTL7"/>
<name>A0A371DTL7_9APHY</name>
<organism evidence="1 2">
    <name type="scientific">Lentinus brumalis</name>
    <dbReference type="NCBI Taxonomy" id="2498619"/>
    <lineage>
        <taxon>Eukaryota</taxon>
        <taxon>Fungi</taxon>
        <taxon>Dikarya</taxon>
        <taxon>Basidiomycota</taxon>
        <taxon>Agaricomycotina</taxon>
        <taxon>Agaricomycetes</taxon>
        <taxon>Polyporales</taxon>
        <taxon>Polyporaceae</taxon>
        <taxon>Lentinus</taxon>
    </lineage>
</organism>
<reference evidence="1 2" key="1">
    <citation type="journal article" date="2018" name="Biotechnol. Biofuels">
        <title>Integrative visual omics of the white-rot fungus Polyporus brumalis exposes the biotechnological potential of its oxidative enzymes for delignifying raw plant biomass.</title>
        <authorList>
            <person name="Miyauchi S."/>
            <person name="Rancon A."/>
            <person name="Drula E."/>
            <person name="Hage H."/>
            <person name="Chaduli D."/>
            <person name="Favel A."/>
            <person name="Grisel S."/>
            <person name="Henrissat B."/>
            <person name="Herpoel-Gimbert I."/>
            <person name="Ruiz-Duenas F.J."/>
            <person name="Chevret D."/>
            <person name="Hainaut M."/>
            <person name="Lin J."/>
            <person name="Wang M."/>
            <person name="Pangilinan J."/>
            <person name="Lipzen A."/>
            <person name="Lesage-Meessen L."/>
            <person name="Navarro D."/>
            <person name="Riley R."/>
            <person name="Grigoriev I.V."/>
            <person name="Zhou S."/>
            <person name="Raouche S."/>
            <person name="Rosso M.N."/>
        </authorList>
    </citation>
    <scope>NUCLEOTIDE SEQUENCE [LARGE SCALE GENOMIC DNA]</scope>
    <source>
        <strain evidence="1 2">BRFM 1820</strain>
    </source>
</reference>
<proteinExistence type="predicted"/>